<dbReference type="FunFam" id="3.30.1490.20:FF:000020">
    <property type="entry name" value="Protein lysine acetyltransferase"/>
    <property type="match status" value="1"/>
</dbReference>
<reference evidence="8" key="1">
    <citation type="submission" date="2005-08" db="EMBL/GenBank/DDBJ databases">
        <title>Complete sequence of Dechloromonas aromatica RCB.</title>
        <authorList>
            <person name="Salinero K.K."/>
            <person name="Copeland A."/>
            <person name="Lucas S."/>
            <person name="Lapidus A."/>
            <person name="Barry K."/>
            <person name="Detter J.C."/>
            <person name="Glavina T."/>
            <person name="Hammon N."/>
            <person name="Israni S."/>
            <person name="Pitluck S."/>
            <person name="Di Bartolo G."/>
            <person name="Trong S."/>
            <person name="Schmutz J."/>
            <person name="Larimer F."/>
            <person name="Land M."/>
            <person name="Ivanova N."/>
            <person name="Richardson P."/>
        </authorList>
    </citation>
    <scope>NUCLEOTIDE SEQUENCE</scope>
    <source>
        <strain evidence="8">RCB</strain>
    </source>
</reference>
<organism evidence="8">
    <name type="scientific">Dechloromonas aromatica (strain RCB)</name>
    <dbReference type="NCBI Taxonomy" id="159087"/>
    <lineage>
        <taxon>Bacteria</taxon>
        <taxon>Pseudomonadati</taxon>
        <taxon>Pseudomonadota</taxon>
        <taxon>Betaproteobacteria</taxon>
        <taxon>Rhodocyclales</taxon>
        <taxon>Azonexaceae</taxon>
        <taxon>Dechloromonas</taxon>
    </lineage>
</organism>
<dbReference type="SUPFAM" id="SSF55729">
    <property type="entry name" value="Acyl-CoA N-acyltransferases (Nat)"/>
    <property type="match status" value="1"/>
</dbReference>
<evidence type="ECO:0000256" key="4">
    <source>
        <dbReference type="ARBA" id="ARBA00060888"/>
    </source>
</evidence>
<dbReference type="InterPro" id="IPR016102">
    <property type="entry name" value="Succinyl-CoA_synth-like"/>
</dbReference>
<gene>
    <name evidence="8" type="ordered locus">Daro_2718</name>
</gene>
<dbReference type="Pfam" id="PF13607">
    <property type="entry name" value="Succ_CoA_lig"/>
    <property type="match status" value="1"/>
</dbReference>
<sequence>MLEQHYLTALFEPKSVAVIGASDRENSVGNIIFKNILSSGYKGRLYAINPKHETIQGQQAYKSIEEIGARVEMAVIATRPQTVPQLIEQCGRSGVRNVIVIASGFSEAGHIGAALERKVLEIARSYNVRILGPNCLGIIRPDLGLNATFSKTTAAPGNLALVSQSGAMCSAVLDWAKSNQVGFSSVISIGMTADVDFGEILDYLIYDSRTHYILMYVEGIRNSRRFMSALRSAARIKPIILLKAGRHEAGAMATATHSGMAAVSDSVFDAAVRRAGVVRVQNVGQLFYAAKALASKFRPLGNRLAIITNGGGPGAMAADRAGDMGIPLAELSNETMAVLNKAMPTNWSHSNPIDIGGDATPERYREAIMAVTNDPNVDSTLVMLSPQAMTDPLAVAQAIVEVADKLNRSIICCWMGEEQVREGRKLLEDSGIPAFRMPETAIELFHHISKYYRNQKLLLQTPEPTRQYGRPETEGAKMLIEALLAERRKVLSEMESKAILRAFRVPVAQTMVARTATEALLLAEQIGFPIAMKVDSPDLPHKSDAGGVRLNIGNAPAVRNAYHDIIDTVQKRRPDAKINGVSIEPFLSRPNGRELMIGVFRDPIFGPVITFGAGGFDVEIFSDRSVALPPLNKFLAKDLIESTRASKILDQFHNMPPVDREALKEVLLCISEMVCELPWIQELDLNPLIVDENGAIAADARIVIDHAASASGDRYAHMAIYPYPVHLIQDWQMNDGQIVTIRPIRPEDADMEQEFVKSMSDESRYYRFMDTLRELTQTMLVRFTQIDYDREMALVATITKEVEDNVDGVEPFEHQIGVARYVVNPDGESVEFALAVGDDWQKCGVGRKLMTALIDCARMKGYRAVVGDVLSTNSKMFRLMTSLGFTIHPHPDDTAVKRVVKPLTG</sequence>
<keyword evidence="2 5" id="KW-0547">Nucleotide-binding</keyword>
<dbReference type="eggNOG" id="COG0045">
    <property type="taxonomic scope" value="Bacteria"/>
</dbReference>
<dbReference type="SUPFAM" id="SSF56059">
    <property type="entry name" value="Glutathione synthetase ATP-binding domain-like"/>
    <property type="match status" value="1"/>
</dbReference>
<comment type="similarity">
    <text evidence="4">In the N-terminal section; belongs to the acetate CoA ligase alpha subunit family.</text>
</comment>
<dbReference type="InterPro" id="IPR043938">
    <property type="entry name" value="Ligase_CoA_dom"/>
</dbReference>
<dbReference type="PANTHER" id="PTHR43334:SF1">
    <property type="entry name" value="3-HYDROXYPROPIONATE--COA LIGASE [ADP-FORMING]"/>
    <property type="match status" value="1"/>
</dbReference>
<keyword evidence="1" id="KW-0436">Ligase</keyword>
<dbReference type="CDD" id="cd04301">
    <property type="entry name" value="NAT_SF"/>
    <property type="match status" value="1"/>
</dbReference>
<dbReference type="Pfam" id="PF13380">
    <property type="entry name" value="CoA_binding_2"/>
    <property type="match status" value="1"/>
</dbReference>
<keyword evidence="8" id="KW-0808">Transferase</keyword>
<accession>Q47CI3</accession>
<evidence type="ECO:0000256" key="3">
    <source>
        <dbReference type="ARBA" id="ARBA00022840"/>
    </source>
</evidence>
<evidence type="ECO:0000313" key="8">
    <source>
        <dbReference type="EMBL" id="AAZ47448.1"/>
    </source>
</evidence>
<dbReference type="PANTHER" id="PTHR43334">
    <property type="entry name" value="ACETATE--COA LIGASE [ADP-FORMING]"/>
    <property type="match status" value="1"/>
</dbReference>
<dbReference type="EMBL" id="CP000089">
    <property type="protein sequence ID" value="AAZ47448.1"/>
    <property type="molecule type" value="Genomic_DNA"/>
</dbReference>
<feature type="domain" description="N-acetyltransferase" evidence="7">
    <location>
        <begin position="739"/>
        <end position="904"/>
    </location>
</feature>
<dbReference type="eggNOG" id="COG1247">
    <property type="taxonomic scope" value="Bacteria"/>
</dbReference>
<dbReference type="GO" id="GO:0016747">
    <property type="term" value="F:acyltransferase activity, transferring groups other than amino-acyl groups"/>
    <property type="evidence" value="ECO:0007669"/>
    <property type="project" value="InterPro"/>
</dbReference>
<dbReference type="Pfam" id="PF19045">
    <property type="entry name" value="Ligase_CoA_2"/>
    <property type="match status" value="1"/>
</dbReference>
<dbReference type="OrthoDB" id="9807426at2"/>
<proteinExistence type="inferred from homology"/>
<dbReference type="Gene3D" id="3.40.630.30">
    <property type="match status" value="1"/>
</dbReference>
<dbReference type="InterPro" id="IPR016181">
    <property type="entry name" value="Acyl_CoA_acyltransferase"/>
</dbReference>
<dbReference type="Pfam" id="PF13549">
    <property type="entry name" value="ATP-grasp_5"/>
    <property type="match status" value="1"/>
</dbReference>
<dbReference type="InterPro" id="IPR000182">
    <property type="entry name" value="GNAT_dom"/>
</dbReference>
<dbReference type="GO" id="GO:0046872">
    <property type="term" value="F:metal ion binding"/>
    <property type="evidence" value="ECO:0007669"/>
    <property type="project" value="InterPro"/>
</dbReference>
<evidence type="ECO:0000256" key="2">
    <source>
        <dbReference type="ARBA" id="ARBA00022741"/>
    </source>
</evidence>
<dbReference type="PROSITE" id="PS50975">
    <property type="entry name" value="ATP_GRASP"/>
    <property type="match status" value="1"/>
</dbReference>
<dbReference type="Pfam" id="PF13302">
    <property type="entry name" value="Acetyltransf_3"/>
    <property type="match status" value="1"/>
</dbReference>
<dbReference type="AlphaFoldDB" id="Q47CI3"/>
<evidence type="ECO:0000259" key="7">
    <source>
        <dbReference type="PROSITE" id="PS51186"/>
    </source>
</evidence>
<dbReference type="InterPro" id="IPR051538">
    <property type="entry name" value="Acyl-CoA_Synth/Transferase"/>
</dbReference>
<dbReference type="InterPro" id="IPR032875">
    <property type="entry name" value="Succ_CoA_lig_flav_dom"/>
</dbReference>
<dbReference type="Gene3D" id="3.40.50.261">
    <property type="entry name" value="Succinyl-CoA synthetase domains"/>
    <property type="match status" value="2"/>
</dbReference>
<dbReference type="eggNOG" id="COG1042">
    <property type="taxonomic scope" value="Bacteria"/>
</dbReference>
<dbReference type="InterPro" id="IPR003781">
    <property type="entry name" value="CoA-bd"/>
</dbReference>
<feature type="domain" description="ATP-grasp" evidence="6">
    <location>
        <begin position="497"/>
        <end position="533"/>
    </location>
</feature>
<name>Q47CI3_DECAR</name>
<dbReference type="Gene3D" id="3.30.470.20">
    <property type="entry name" value="ATP-grasp fold, B domain"/>
    <property type="match status" value="1"/>
</dbReference>
<dbReference type="PROSITE" id="PS51186">
    <property type="entry name" value="GNAT"/>
    <property type="match status" value="1"/>
</dbReference>
<dbReference type="GO" id="GO:0043758">
    <property type="term" value="F:acetate-CoA ligase (ADP-forming) activity"/>
    <property type="evidence" value="ECO:0007669"/>
    <property type="project" value="InterPro"/>
</dbReference>
<keyword evidence="3 5" id="KW-0067">ATP-binding</keyword>
<dbReference type="HOGENOM" id="CLU_007415_0_2_4"/>
<dbReference type="GO" id="GO:0005524">
    <property type="term" value="F:ATP binding"/>
    <property type="evidence" value="ECO:0007669"/>
    <property type="project" value="UniProtKB-UniRule"/>
</dbReference>
<evidence type="ECO:0000259" key="6">
    <source>
        <dbReference type="PROSITE" id="PS50975"/>
    </source>
</evidence>
<dbReference type="SUPFAM" id="SSF51735">
    <property type="entry name" value="NAD(P)-binding Rossmann-fold domains"/>
    <property type="match status" value="1"/>
</dbReference>
<evidence type="ECO:0000256" key="1">
    <source>
        <dbReference type="ARBA" id="ARBA00022598"/>
    </source>
</evidence>
<dbReference type="KEGG" id="dar:Daro_2718"/>
<dbReference type="InterPro" id="IPR011761">
    <property type="entry name" value="ATP-grasp"/>
</dbReference>
<dbReference type="Gene3D" id="3.30.1490.20">
    <property type="entry name" value="ATP-grasp fold, A domain"/>
    <property type="match status" value="1"/>
</dbReference>
<dbReference type="SUPFAM" id="SSF52210">
    <property type="entry name" value="Succinyl-CoA synthetase domains"/>
    <property type="match status" value="2"/>
</dbReference>
<dbReference type="InterPro" id="IPR036291">
    <property type="entry name" value="NAD(P)-bd_dom_sf"/>
</dbReference>
<dbReference type="STRING" id="159087.Daro_2718"/>
<protein>
    <submittedName>
        <fullName evidence="8">GCN5-related N-acetyltransferase:CoA-binding protein</fullName>
    </submittedName>
</protein>
<evidence type="ECO:0000256" key="5">
    <source>
        <dbReference type="PROSITE-ProRule" id="PRU00409"/>
    </source>
</evidence>
<dbReference type="Gene3D" id="3.40.50.720">
    <property type="entry name" value="NAD(P)-binding Rossmann-like Domain"/>
    <property type="match status" value="1"/>
</dbReference>
<dbReference type="SMART" id="SM00881">
    <property type="entry name" value="CoA_binding"/>
    <property type="match status" value="1"/>
</dbReference>
<dbReference type="InterPro" id="IPR013815">
    <property type="entry name" value="ATP_grasp_subdomain_1"/>
</dbReference>